<dbReference type="InterPro" id="IPR009000">
    <property type="entry name" value="Transl_B-barrel_sf"/>
</dbReference>
<dbReference type="InterPro" id="IPR027275">
    <property type="entry name" value="PRC-brl_dom"/>
</dbReference>
<evidence type="ECO:0000313" key="9">
    <source>
        <dbReference type="Proteomes" id="UP000277864"/>
    </source>
</evidence>
<dbReference type="GO" id="GO:0005840">
    <property type="term" value="C:ribosome"/>
    <property type="evidence" value="ECO:0007669"/>
    <property type="project" value="InterPro"/>
</dbReference>
<dbReference type="GO" id="GO:0005737">
    <property type="term" value="C:cytoplasm"/>
    <property type="evidence" value="ECO:0007669"/>
    <property type="project" value="UniProtKB-SubCell"/>
</dbReference>
<dbReference type="InterPro" id="IPR011961">
    <property type="entry name" value="RimM"/>
</dbReference>
<keyword evidence="3 5" id="KW-0698">rRNA processing</keyword>
<evidence type="ECO:0000313" key="8">
    <source>
        <dbReference type="EMBL" id="RST89695.1"/>
    </source>
</evidence>
<dbReference type="Gene3D" id="2.40.30.60">
    <property type="entry name" value="RimM"/>
    <property type="match status" value="1"/>
</dbReference>
<organism evidence="8 9">
    <name type="scientific">Vagococcus humatus</name>
    <dbReference type="NCBI Taxonomy" id="1889241"/>
    <lineage>
        <taxon>Bacteria</taxon>
        <taxon>Bacillati</taxon>
        <taxon>Bacillota</taxon>
        <taxon>Bacilli</taxon>
        <taxon>Lactobacillales</taxon>
        <taxon>Enterococcaceae</taxon>
        <taxon>Vagococcus</taxon>
    </lineage>
</organism>
<comment type="subcellular location">
    <subcellularLocation>
        <location evidence="5">Cytoplasm</location>
    </subcellularLocation>
</comment>
<evidence type="ECO:0000256" key="2">
    <source>
        <dbReference type="ARBA" id="ARBA00022517"/>
    </source>
</evidence>
<dbReference type="Pfam" id="PF01782">
    <property type="entry name" value="RimM"/>
    <property type="match status" value="1"/>
</dbReference>
<comment type="function">
    <text evidence="5">An accessory protein needed during the final step in the assembly of 30S ribosomal subunit, possibly for assembly of the head region. Essential for efficient processing of 16S rRNA. May be needed both before and after RbfA during the maturation of 16S rRNA. It has affinity for free ribosomal 30S subunits but not for 70S ribosomes.</text>
</comment>
<dbReference type="NCBIfam" id="TIGR02273">
    <property type="entry name" value="16S_RimM"/>
    <property type="match status" value="1"/>
</dbReference>
<comment type="subunit">
    <text evidence="5">Binds ribosomal protein uS19.</text>
</comment>
<comment type="domain">
    <text evidence="5">The PRC barrel domain binds ribosomal protein uS19.</text>
</comment>
<dbReference type="PANTHER" id="PTHR33692:SF1">
    <property type="entry name" value="RIBOSOME MATURATION FACTOR RIMM"/>
    <property type="match status" value="1"/>
</dbReference>
<name>A0A429Z7T5_9ENTE</name>
<dbReference type="RefSeq" id="WP_125942306.1">
    <property type="nucleotide sequence ID" value="NZ_PXZH01000001.1"/>
</dbReference>
<sequence>MEDYLTVGKIVNTQGIKGEVRVISKTDFAKERYQKGQTLFLFQKNQAKPIPLVVDSHRQHKNFDIVRFKDHPSINDVEKYRDGVLKIAQSDLHALSDHEFYYYEIIGATVWDEHNEKLGEISEILAPGANDVWVVKRENKKDVLLPYIESVVKHVDVQNKEVFVEVPEGLIDDED</sequence>
<comment type="similarity">
    <text evidence="5">Belongs to the RimM family.</text>
</comment>
<dbReference type="Gene3D" id="2.30.30.240">
    <property type="entry name" value="PRC-barrel domain"/>
    <property type="match status" value="1"/>
</dbReference>
<evidence type="ECO:0000256" key="3">
    <source>
        <dbReference type="ARBA" id="ARBA00022552"/>
    </source>
</evidence>
<feature type="domain" description="RimM N-terminal" evidence="6">
    <location>
        <begin position="6"/>
        <end position="90"/>
    </location>
</feature>
<comment type="caution">
    <text evidence="8">The sequence shown here is derived from an EMBL/GenBank/DDBJ whole genome shotgun (WGS) entry which is preliminary data.</text>
</comment>
<dbReference type="Proteomes" id="UP000277864">
    <property type="component" value="Unassembled WGS sequence"/>
</dbReference>
<dbReference type="SUPFAM" id="SSF50447">
    <property type="entry name" value="Translation proteins"/>
    <property type="match status" value="1"/>
</dbReference>
<evidence type="ECO:0000259" key="7">
    <source>
        <dbReference type="Pfam" id="PF05239"/>
    </source>
</evidence>
<dbReference type="InterPro" id="IPR036976">
    <property type="entry name" value="RimM_N_sf"/>
</dbReference>
<gene>
    <name evidence="5" type="primary">rimM</name>
    <name evidence="8" type="ORF">C7P63_01050</name>
</gene>
<keyword evidence="2 5" id="KW-0690">Ribosome biogenesis</keyword>
<reference evidence="8 9" key="1">
    <citation type="submission" date="2018-03" db="EMBL/GenBank/DDBJ databases">
        <authorList>
            <person name="Gulvik C.A."/>
        </authorList>
    </citation>
    <scope>NUCLEOTIDE SEQUENCE [LARGE SCALE GENOMIC DNA]</scope>
    <source>
        <strain evidence="8 9">JCM 31581</strain>
    </source>
</reference>
<dbReference type="GO" id="GO:0006364">
    <property type="term" value="P:rRNA processing"/>
    <property type="evidence" value="ECO:0007669"/>
    <property type="project" value="UniProtKB-UniRule"/>
</dbReference>
<accession>A0A429Z7T5</accession>
<dbReference type="GO" id="GO:0043022">
    <property type="term" value="F:ribosome binding"/>
    <property type="evidence" value="ECO:0007669"/>
    <property type="project" value="InterPro"/>
</dbReference>
<dbReference type="Pfam" id="PF05239">
    <property type="entry name" value="PRC"/>
    <property type="match status" value="1"/>
</dbReference>
<dbReference type="EMBL" id="PXZH01000001">
    <property type="protein sequence ID" value="RST89695.1"/>
    <property type="molecule type" value="Genomic_DNA"/>
</dbReference>
<dbReference type="HAMAP" id="MF_00014">
    <property type="entry name" value="Ribosome_mat_RimM"/>
    <property type="match status" value="1"/>
</dbReference>
<proteinExistence type="inferred from homology"/>
<evidence type="ECO:0000259" key="6">
    <source>
        <dbReference type="Pfam" id="PF01782"/>
    </source>
</evidence>
<evidence type="ECO:0000256" key="1">
    <source>
        <dbReference type="ARBA" id="ARBA00022490"/>
    </source>
</evidence>
<dbReference type="InterPro" id="IPR002676">
    <property type="entry name" value="RimM_N"/>
</dbReference>
<dbReference type="OrthoDB" id="9810331at2"/>
<dbReference type="GO" id="GO:0042274">
    <property type="term" value="P:ribosomal small subunit biogenesis"/>
    <property type="evidence" value="ECO:0007669"/>
    <property type="project" value="UniProtKB-UniRule"/>
</dbReference>
<keyword evidence="1 5" id="KW-0963">Cytoplasm</keyword>
<keyword evidence="4 5" id="KW-0143">Chaperone</keyword>
<evidence type="ECO:0000256" key="5">
    <source>
        <dbReference type="HAMAP-Rule" id="MF_00014"/>
    </source>
</evidence>
<protein>
    <recommendedName>
        <fullName evidence="5">Ribosome maturation factor RimM</fullName>
    </recommendedName>
</protein>
<dbReference type="InterPro" id="IPR011033">
    <property type="entry name" value="PRC_barrel-like_sf"/>
</dbReference>
<evidence type="ECO:0000256" key="4">
    <source>
        <dbReference type="ARBA" id="ARBA00023186"/>
    </source>
</evidence>
<feature type="domain" description="PRC-barrel" evidence="7">
    <location>
        <begin position="98"/>
        <end position="170"/>
    </location>
</feature>
<dbReference type="AlphaFoldDB" id="A0A429Z7T5"/>
<dbReference type="PANTHER" id="PTHR33692">
    <property type="entry name" value="RIBOSOME MATURATION FACTOR RIMM"/>
    <property type="match status" value="1"/>
</dbReference>
<keyword evidence="9" id="KW-1185">Reference proteome</keyword>
<dbReference type="SUPFAM" id="SSF50346">
    <property type="entry name" value="PRC-barrel domain"/>
    <property type="match status" value="1"/>
</dbReference>